<evidence type="ECO:0000256" key="5">
    <source>
        <dbReference type="ARBA" id="ARBA00022771"/>
    </source>
</evidence>
<reference evidence="11 12" key="2">
    <citation type="submission" date="2018-11" db="EMBL/GenBank/DDBJ databases">
        <authorList>
            <consortium name="Pathogen Informatics"/>
        </authorList>
    </citation>
    <scope>NUCLEOTIDE SEQUENCE [LARGE SCALE GENOMIC DNA]</scope>
</reference>
<keyword evidence="5" id="KW-0863">Zinc-finger</keyword>
<dbReference type="FunFam" id="3.30.70.330:FF:000122">
    <property type="entry name" value="Splicing factor U2AF small subunit"/>
    <property type="match status" value="1"/>
</dbReference>
<dbReference type="InterPro" id="IPR012677">
    <property type="entry name" value="Nucleotide-bd_a/b_plait_sf"/>
</dbReference>
<evidence type="ECO:0000256" key="4">
    <source>
        <dbReference type="ARBA" id="ARBA00022737"/>
    </source>
</evidence>
<proteinExistence type="predicted"/>
<keyword evidence="9" id="KW-0508">mRNA splicing</keyword>
<dbReference type="EMBL" id="UYRR01001934">
    <property type="protein sequence ID" value="VDK19100.1"/>
    <property type="molecule type" value="Genomic_DNA"/>
</dbReference>
<evidence type="ECO:0000256" key="2">
    <source>
        <dbReference type="ARBA" id="ARBA00022664"/>
    </source>
</evidence>
<sequence length="213" mass="24577">MSSFRRPQSTGYQHTEGLSGAEYLASIYGTVESCVRFCGIVDSFEQGMTLFGGILLFRENLLISFSFFQIGACRHGDKCSRTHNRPTFSPTILLQNFYHNPVVDLRQADAFDKVGKKNEQEQKYFDDFYEEVFTELETKYGEIDEMNVCENIGEHMIGNVYVKFVREEDAEKAVKDLENRWLVTVLEFVLYLVRLDAFSYTFTTAIIKINLAL</sequence>
<keyword evidence="8" id="KW-0238">DNA-binding</keyword>
<comment type="subcellular location">
    <subcellularLocation>
        <location evidence="1">Nucleus</location>
    </subcellularLocation>
</comment>
<evidence type="ECO:0000256" key="6">
    <source>
        <dbReference type="ARBA" id="ARBA00022833"/>
    </source>
</evidence>
<evidence type="ECO:0000313" key="11">
    <source>
        <dbReference type="EMBL" id="VDK19100.1"/>
    </source>
</evidence>
<dbReference type="Proteomes" id="UP000267096">
    <property type="component" value="Unassembled WGS sequence"/>
</dbReference>
<keyword evidence="10" id="KW-0539">Nucleus</keyword>
<dbReference type="GO" id="GO:0000398">
    <property type="term" value="P:mRNA splicing, via spliceosome"/>
    <property type="evidence" value="ECO:0007669"/>
    <property type="project" value="InterPro"/>
</dbReference>
<organism evidence="13">
    <name type="scientific">Anisakis simplex</name>
    <name type="common">Herring worm</name>
    <dbReference type="NCBI Taxonomy" id="6269"/>
    <lineage>
        <taxon>Eukaryota</taxon>
        <taxon>Metazoa</taxon>
        <taxon>Ecdysozoa</taxon>
        <taxon>Nematoda</taxon>
        <taxon>Chromadorea</taxon>
        <taxon>Rhabditida</taxon>
        <taxon>Spirurina</taxon>
        <taxon>Ascaridomorpha</taxon>
        <taxon>Ascaridoidea</taxon>
        <taxon>Anisakidae</taxon>
        <taxon>Anisakis</taxon>
        <taxon>Anisakis simplex complex</taxon>
    </lineage>
</organism>
<name>A0A0M3J2R9_ANISI</name>
<dbReference type="PRINTS" id="PR01848">
    <property type="entry name" value="U2AUXFACTOR"/>
</dbReference>
<dbReference type="OrthoDB" id="423462at2759"/>
<reference evidence="13" key="1">
    <citation type="submission" date="2017-02" db="UniProtKB">
        <authorList>
            <consortium name="WormBaseParasite"/>
        </authorList>
    </citation>
    <scope>IDENTIFICATION</scope>
</reference>
<keyword evidence="7" id="KW-0694">RNA-binding</keyword>
<keyword evidence="4" id="KW-0677">Repeat</keyword>
<dbReference type="GO" id="GO:0003723">
    <property type="term" value="F:RNA binding"/>
    <property type="evidence" value="ECO:0007669"/>
    <property type="project" value="UniProtKB-KW"/>
</dbReference>
<evidence type="ECO:0000313" key="13">
    <source>
        <dbReference type="WBParaSite" id="ASIM_0000183001-mRNA-1"/>
    </source>
</evidence>
<dbReference type="PANTHER" id="PTHR12620">
    <property type="entry name" value="U2 SNRNP AUXILIARY FACTOR, SMALL SUBUNIT"/>
    <property type="match status" value="1"/>
</dbReference>
<evidence type="ECO:0000256" key="1">
    <source>
        <dbReference type="ARBA" id="ARBA00004123"/>
    </source>
</evidence>
<accession>A0A0M3J2R9</accession>
<evidence type="ECO:0000256" key="10">
    <source>
        <dbReference type="ARBA" id="ARBA00023242"/>
    </source>
</evidence>
<dbReference type="SUPFAM" id="SSF54928">
    <property type="entry name" value="RNA-binding domain, RBD"/>
    <property type="match status" value="1"/>
</dbReference>
<dbReference type="GO" id="GO:0003677">
    <property type="term" value="F:DNA binding"/>
    <property type="evidence" value="ECO:0007669"/>
    <property type="project" value="UniProtKB-KW"/>
</dbReference>
<evidence type="ECO:0000256" key="8">
    <source>
        <dbReference type="ARBA" id="ARBA00023125"/>
    </source>
</evidence>
<evidence type="ECO:0000256" key="3">
    <source>
        <dbReference type="ARBA" id="ARBA00022723"/>
    </source>
</evidence>
<dbReference type="Gene3D" id="3.30.70.330">
    <property type="match status" value="1"/>
</dbReference>
<evidence type="ECO:0000256" key="9">
    <source>
        <dbReference type="ARBA" id="ARBA00023187"/>
    </source>
</evidence>
<dbReference type="AlphaFoldDB" id="A0A0M3J2R9"/>
<protein>
    <submittedName>
        <fullName evidence="13">Splicing factor U2af 38 kDa subunit (inferred by orthology to a D. melanogaster protein)</fullName>
    </submittedName>
</protein>
<keyword evidence="2" id="KW-0507">mRNA processing</keyword>
<evidence type="ECO:0000313" key="12">
    <source>
        <dbReference type="Proteomes" id="UP000267096"/>
    </source>
</evidence>
<dbReference type="InterPro" id="IPR035979">
    <property type="entry name" value="RBD_domain_sf"/>
</dbReference>
<dbReference type="InterPro" id="IPR009145">
    <property type="entry name" value="U2AF_small"/>
</dbReference>
<evidence type="ECO:0000256" key="7">
    <source>
        <dbReference type="ARBA" id="ARBA00022884"/>
    </source>
</evidence>
<dbReference type="WBParaSite" id="ASIM_0000183001-mRNA-1">
    <property type="protein sequence ID" value="ASIM_0000183001-mRNA-1"/>
    <property type="gene ID" value="ASIM_0000183001"/>
</dbReference>
<keyword evidence="3" id="KW-0479">Metal-binding</keyword>
<dbReference type="GO" id="GO:0008270">
    <property type="term" value="F:zinc ion binding"/>
    <property type="evidence" value="ECO:0007669"/>
    <property type="project" value="UniProtKB-KW"/>
</dbReference>
<keyword evidence="6" id="KW-0862">Zinc</keyword>
<dbReference type="GO" id="GO:0089701">
    <property type="term" value="C:U2AF complex"/>
    <property type="evidence" value="ECO:0007669"/>
    <property type="project" value="InterPro"/>
</dbReference>
<gene>
    <name evidence="11" type="ORF">ASIM_LOCUS1701</name>
</gene>
<keyword evidence="12" id="KW-1185">Reference proteome</keyword>